<dbReference type="AlphaFoldDB" id="A9A3D1"/>
<sequence>MGFFSKNESTDLKEFSNLDIAEKQIVFYSEDKNSTIIFESFIDELIKNYDVSICYVTSSKEELDIISKNKKIKAFYVGEGVARTKFFLELQANILIMTMPDLEAFHIKRSKMHNVHYIYMFHSMISTHLGYRKEAFDYFDSIFCVGNYQINEIKEAEKLYNLKAKKLVQFGYTHLDNLLKIHSKNTDITLKQKDSYQIIIAPSWGKDGLFETVSEKIINILLNSGYKVILRIHPMTQKKSKKKVEHILKTFSKNSNFFLEQNISYFDSFLQSDIMISDWSGVALEFAFGFEKPVMYIDTPKKMRNPNFKDISQIPIEESIRNKIGIIVPTTELETIPKKIEEIYTNQESIKNQIRNNRDETVFNIGKSVIVGTEYIIKLLKKK</sequence>
<evidence type="ECO:0000313" key="1">
    <source>
        <dbReference type="EMBL" id="ABX12560.1"/>
    </source>
</evidence>
<accession>A9A3D1</accession>
<evidence type="ECO:0000313" key="2">
    <source>
        <dbReference type="Proteomes" id="UP000000792"/>
    </source>
</evidence>
<dbReference type="eggNOG" id="arCOG04827">
    <property type="taxonomic scope" value="Archaea"/>
</dbReference>
<dbReference type="GO" id="GO:0016020">
    <property type="term" value="C:membrane"/>
    <property type="evidence" value="ECO:0007669"/>
    <property type="project" value="InterPro"/>
</dbReference>
<gene>
    <name evidence="1" type="ordered locus">Nmar_0664</name>
</gene>
<dbReference type="GO" id="GO:0047355">
    <property type="term" value="F:CDP-glycerol glycerophosphotransferase activity"/>
    <property type="evidence" value="ECO:0007669"/>
    <property type="project" value="InterPro"/>
</dbReference>
<dbReference type="InterPro" id="IPR007554">
    <property type="entry name" value="Glycerophosphate_synth"/>
</dbReference>
<dbReference type="InParanoid" id="A9A3D1"/>
<dbReference type="EnsemblBacteria" id="ABX12560">
    <property type="protein sequence ID" value="ABX12560"/>
    <property type="gene ID" value="Nmar_0664"/>
</dbReference>
<dbReference type="Gene3D" id="3.40.50.12580">
    <property type="match status" value="1"/>
</dbReference>
<organism evidence="1 2">
    <name type="scientific">Nitrosopumilus maritimus (strain SCM1)</name>
    <dbReference type="NCBI Taxonomy" id="436308"/>
    <lineage>
        <taxon>Archaea</taxon>
        <taxon>Nitrososphaerota</taxon>
        <taxon>Nitrososphaeria</taxon>
        <taxon>Nitrosopumilales</taxon>
        <taxon>Nitrosopumilaceae</taxon>
        <taxon>Nitrosopumilus</taxon>
    </lineage>
</organism>
<dbReference type="KEGG" id="nmr:Nmar_0664"/>
<dbReference type="GeneID" id="5774085"/>
<dbReference type="InterPro" id="IPR043148">
    <property type="entry name" value="TagF_C"/>
</dbReference>
<protein>
    <submittedName>
        <fullName evidence="1">CDP-glycerol:poly(Glycerophosphate) glycerophosphotransferase</fullName>
    </submittedName>
</protein>
<keyword evidence="2" id="KW-1185">Reference proteome</keyword>
<dbReference type="STRING" id="436308.Nmar_0664"/>
<reference evidence="1 2" key="1">
    <citation type="journal article" date="2010" name="Proc. Natl. Acad. Sci. U.S.A.">
        <title>Nitrosopumilus maritimus genome reveals unique mechanisms for nitrification and autotrophy in globally distributed marine crenarchaea.</title>
        <authorList>
            <person name="Walker C.B."/>
            <person name="de la Torre J.R."/>
            <person name="Klotz M.G."/>
            <person name="Urakawa H."/>
            <person name="Pinel N."/>
            <person name="Arp D.J."/>
            <person name="Brochier-Armanet C."/>
            <person name="Chain P.S."/>
            <person name="Chan P.P."/>
            <person name="Gollabgir A."/>
            <person name="Hemp J."/>
            <person name="Hugler M."/>
            <person name="Karr E.A."/>
            <person name="Konneke M."/>
            <person name="Shin M."/>
            <person name="Lawton T.J."/>
            <person name="Lowe T."/>
            <person name="Martens-Habbena W."/>
            <person name="Sayavedra-Soto L.A."/>
            <person name="Lang D."/>
            <person name="Sievert S.M."/>
            <person name="Rosenzweig A.C."/>
            <person name="Manning G."/>
            <person name="Stahl D.A."/>
        </authorList>
    </citation>
    <scope>NUCLEOTIDE SEQUENCE [LARGE SCALE GENOMIC DNA]</scope>
    <source>
        <strain evidence="1 2">SCM1</strain>
    </source>
</reference>
<dbReference type="EMBL" id="CP000866">
    <property type="protein sequence ID" value="ABX12560.1"/>
    <property type="molecule type" value="Genomic_DNA"/>
</dbReference>
<dbReference type="OrthoDB" id="381229at2157"/>
<dbReference type="SUPFAM" id="SSF53756">
    <property type="entry name" value="UDP-Glycosyltransferase/glycogen phosphorylase"/>
    <property type="match status" value="1"/>
</dbReference>
<dbReference type="RefSeq" id="WP_012215047.1">
    <property type="nucleotide sequence ID" value="NC_010085.1"/>
</dbReference>
<proteinExistence type="predicted"/>
<dbReference type="HOGENOM" id="CLU_037413_0_0_2"/>
<dbReference type="Proteomes" id="UP000000792">
    <property type="component" value="Chromosome"/>
</dbReference>
<dbReference type="Pfam" id="PF04464">
    <property type="entry name" value="Glyphos_transf"/>
    <property type="match status" value="1"/>
</dbReference>
<name>A9A3D1_NITMS</name>